<gene>
    <name evidence="2" type="ORF">AMECASPLE_025639</name>
</gene>
<organism evidence="2 3">
    <name type="scientific">Ameca splendens</name>
    <dbReference type="NCBI Taxonomy" id="208324"/>
    <lineage>
        <taxon>Eukaryota</taxon>
        <taxon>Metazoa</taxon>
        <taxon>Chordata</taxon>
        <taxon>Craniata</taxon>
        <taxon>Vertebrata</taxon>
        <taxon>Euteleostomi</taxon>
        <taxon>Actinopterygii</taxon>
        <taxon>Neopterygii</taxon>
        <taxon>Teleostei</taxon>
        <taxon>Neoteleostei</taxon>
        <taxon>Acanthomorphata</taxon>
        <taxon>Ovalentaria</taxon>
        <taxon>Atherinomorphae</taxon>
        <taxon>Cyprinodontiformes</taxon>
        <taxon>Goodeidae</taxon>
        <taxon>Ameca</taxon>
    </lineage>
</organism>
<reference evidence="2 3" key="1">
    <citation type="submission" date="2021-06" db="EMBL/GenBank/DDBJ databases">
        <authorList>
            <person name="Palmer J.M."/>
        </authorList>
    </citation>
    <scope>NUCLEOTIDE SEQUENCE [LARGE SCALE GENOMIC DNA]</scope>
    <source>
        <strain evidence="2 3">AS_MEX2019</strain>
        <tissue evidence="2">Muscle</tissue>
    </source>
</reference>
<protein>
    <submittedName>
        <fullName evidence="2">Uncharacterized protein</fullName>
    </submittedName>
</protein>
<evidence type="ECO:0000256" key="1">
    <source>
        <dbReference type="SAM" id="MobiDB-lite"/>
    </source>
</evidence>
<proteinExistence type="predicted"/>
<dbReference type="EMBL" id="JAHRIP010002541">
    <property type="protein sequence ID" value="MEQ2280972.1"/>
    <property type="molecule type" value="Genomic_DNA"/>
</dbReference>
<evidence type="ECO:0000313" key="2">
    <source>
        <dbReference type="EMBL" id="MEQ2280972.1"/>
    </source>
</evidence>
<comment type="caution">
    <text evidence="2">The sequence shown here is derived from an EMBL/GenBank/DDBJ whole genome shotgun (WGS) entry which is preliminary data.</text>
</comment>
<feature type="region of interest" description="Disordered" evidence="1">
    <location>
        <begin position="1"/>
        <end position="25"/>
    </location>
</feature>
<keyword evidence="3" id="KW-1185">Reference proteome</keyword>
<dbReference type="Proteomes" id="UP001469553">
    <property type="component" value="Unassembled WGS sequence"/>
</dbReference>
<accession>A0ABV0XHR1</accession>
<sequence length="123" mass="14952">MTQERRWPQTEEQEEEGKPNRDIVGRLVRRKQRRNGRLNENCVYRQHRQTKLFTVKREATIREGVCFSWLFKRIVMAIENVRHITAFFFFFFATRTCILKNISVKVPDQIPNTHCWSTIYDFI</sequence>
<evidence type="ECO:0000313" key="3">
    <source>
        <dbReference type="Proteomes" id="UP001469553"/>
    </source>
</evidence>
<name>A0ABV0XHR1_9TELE</name>